<accession>A0AA35KHS8</accession>
<evidence type="ECO:0000313" key="3">
    <source>
        <dbReference type="Proteomes" id="UP001178461"/>
    </source>
</evidence>
<gene>
    <name evidence="2" type="ORF">PODLI_1B010326</name>
</gene>
<protein>
    <submittedName>
        <fullName evidence="2">Uncharacterized protein</fullName>
    </submittedName>
</protein>
<evidence type="ECO:0000313" key="2">
    <source>
        <dbReference type="EMBL" id="CAI5778581.1"/>
    </source>
</evidence>
<dbReference type="EMBL" id="OX395131">
    <property type="protein sequence ID" value="CAI5778581.1"/>
    <property type="molecule type" value="Genomic_DNA"/>
</dbReference>
<reference evidence="2" key="1">
    <citation type="submission" date="2022-12" db="EMBL/GenBank/DDBJ databases">
        <authorList>
            <person name="Alioto T."/>
            <person name="Alioto T."/>
            <person name="Gomez Garrido J."/>
        </authorList>
    </citation>
    <scope>NUCLEOTIDE SEQUENCE</scope>
</reference>
<dbReference type="AlphaFoldDB" id="A0AA35KHS8"/>
<feature type="compositionally biased region" description="Basic and acidic residues" evidence="1">
    <location>
        <begin position="43"/>
        <end position="66"/>
    </location>
</feature>
<proteinExistence type="predicted"/>
<keyword evidence="3" id="KW-1185">Reference proteome</keyword>
<dbReference type="Proteomes" id="UP001178461">
    <property type="component" value="Chromosome 6"/>
</dbReference>
<feature type="region of interest" description="Disordered" evidence="1">
    <location>
        <begin position="28"/>
        <end position="82"/>
    </location>
</feature>
<evidence type="ECO:0000256" key="1">
    <source>
        <dbReference type="SAM" id="MobiDB-lite"/>
    </source>
</evidence>
<organism evidence="2 3">
    <name type="scientific">Podarcis lilfordi</name>
    <name type="common">Lilford's wall lizard</name>
    <dbReference type="NCBI Taxonomy" id="74358"/>
    <lineage>
        <taxon>Eukaryota</taxon>
        <taxon>Metazoa</taxon>
        <taxon>Chordata</taxon>
        <taxon>Craniata</taxon>
        <taxon>Vertebrata</taxon>
        <taxon>Euteleostomi</taxon>
        <taxon>Lepidosauria</taxon>
        <taxon>Squamata</taxon>
        <taxon>Bifurcata</taxon>
        <taxon>Unidentata</taxon>
        <taxon>Episquamata</taxon>
        <taxon>Laterata</taxon>
        <taxon>Lacertibaenia</taxon>
        <taxon>Lacertidae</taxon>
        <taxon>Podarcis</taxon>
    </lineage>
</organism>
<name>A0AA35KHS8_9SAUR</name>
<sequence>MLDRECAGVTGKGRLEFSPKDYAYNRGFEGEGQRCSSPVGNDLPEHSVKPDDKGKQVKSELGHKNDITTGRTLPWMTANHIS</sequence>